<dbReference type="InterPro" id="IPR058240">
    <property type="entry name" value="rSAM_sf"/>
</dbReference>
<protein>
    <submittedName>
        <fullName evidence="2">Radical SAM superfamily protein</fullName>
    </submittedName>
</protein>
<organism evidence="2 3">
    <name type="scientific">Clostridium magnum DSM 2767</name>
    <dbReference type="NCBI Taxonomy" id="1121326"/>
    <lineage>
        <taxon>Bacteria</taxon>
        <taxon>Bacillati</taxon>
        <taxon>Bacillota</taxon>
        <taxon>Clostridia</taxon>
        <taxon>Eubacteriales</taxon>
        <taxon>Clostridiaceae</taxon>
        <taxon>Clostridium</taxon>
    </lineage>
</organism>
<dbReference type="GO" id="GO:0051536">
    <property type="term" value="F:iron-sulfur cluster binding"/>
    <property type="evidence" value="ECO:0007669"/>
    <property type="project" value="InterPro"/>
</dbReference>
<dbReference type="EMBL" id="LWAE01000001">
    <property type="protein sequence ID" value="KZL94418.1"/>
    <property type="molecule type" value="Genomic_DNA"/>
</dbReference>
<proteinExistence type="predicted"/>
<dbReference type="InterPro" id="IPR013785">
    <property type="entry name" value="Aldolase_TIM"/>
</dbReference>
<dbReference type="InterPro" id="IPR006638">
    <property type="entry name" value="Elp3/MiaA/NifB-like_rSAM"/>
</dbReference>
<dbReference type="SUPFAM" id="SSF50156">
    <property type="entry name" value="PDZ domain-like"/>
    <property type="match status" value="1"/>
</dbReference>
<dbReference type="InterPro" id="IPR036034">
    <property type="entry name" value="PDZ_sf"/>
</dbReference>
<dbReference type="Pfam" id="PF04459">
    <property type="entry name" value="DUF512"/>
    <property type="match status" value="1"/>
</dbReference>
<evidence type="ECO:0000259" key="1">
    <source>
        <dbReference type="SMART" id="SM00729"/>
    </source>
</evidence>
<accession>A0A162UYJ2</accession>
<comment type="caution">
    <text evidence="2">The sequence shown here is derived from an EMBL/GenBank/DDBJ whole genome shotgun (WGS) entry which is preliminary data.</text>
</comment>
<gene>
    <name evidence="2" type="ORF">CLMAG_14710</name>
</gene>
<dbReference type="GO" id="GO:0003824">
    <property type="term" value="F:catalytic activity"/>
    <property type="evidence" value="ECO:0007669"/>
    <property type="project" value="InterPro"/>
</dbReference>
<evidence type="ECO:0000313" key="3">
    <source>
        <dbReference type="Proteomes" id="UP000076603"/>
    </source>
</evidence>
<dbReference type="Pfam" id="PF19238">
    <property type="entry name" value="Radical_SAM_2"/>
    <property type="match status" value="1"/>
</dbReference>
<dbReference type="InterPro" id="IPR045375">
    <property type="entry name" value="Put_radical_SAM-like_N"/>
</dbReference>
<dbReference type="PATRIC" id="fig|1121326.3.peg.1443"/>
<reference evidence="2 3" key="1">
    <citation type="submission" date="2016-04" db="EMBL/GenBank/DDBJ databases">
        <title>Genome sequence of Clostridium magnum DSM 2767.</title>
        <authorList>
            <person name="Poehlein A."/>
            <person name="Uhlig R."/>
            <person name="Fischer R."/>
            <person name="Bahl H."/>
            <person name="Daniel R."/>
        </authorList>
    </citation>
    <scope>NUCLEOTIDE SEQUENCE [LARGE SCALE GENOMIC DNA]</scope>
    <source>
        <strain evidence="2 3">DSM 2767</strain>
    </source>
</reference>
<name>A0A162UYJ2_9CLOT</name>
<evidence type="ECO:0000313" key="2">
    <source>
        <dbReference type="EMBL" id="KZL94418.1"/>
    </source>
</evidence>
<dbReference type="Proteomes" id="UP000076603">
    <property type="component" value="Unassembled WGS sequence"/>
</dbReference>
<dbReference type="InterPro" id="IPR041489">
    <property type="entry name" value="PDZ_6"/>
</dbReference>
<dbReference type="AlphaFoldDB" id="A0A162UYJ2"/>
<dbReference type="InterPro" id="IPR007549">
    <property type="entry name" value="DUF512"/>
</dbReference>
<dbReference type="OrthoDB" id="9774724at2"/>
<dbReference type="SMART" id="SM00729">
    <property type="entry name" value="Elp3"/>
    <property type="match status" value="1"/>
</dbReference>
<sequence>MKNEIAVVKAGSIAEEMEIEVGDILVSINGEAVKDIIDYKFLISDEYVEIEIQKPDGEIWELEIEKEYDEDLGVEFKDAILDTPRSCHNKCVFCFIDQLPKGMRETLYFKDDDSRLAFLQGNFVTLTNMSEEDIERIIKYRISPINVSVHTTNPELRIKMTNNRFAGNVYSRLKRMADAGISINCQIVLCPGLNDGDELERTIEDLYKLYPQIENLAVVPVGVTKFREGLFKLDLYNKITAAEQLDRVAKMQRKYIKELGVPFVRMSDEFYVTAERELPATEFYDNFKQLEDGVGMIRIFRNHIRDSLVHLQKDIKGSFTIVTGASAYNEVLKAAESIMAANPKIDISVKKIINYFFGETITVAGLITAKDIIEQLRCEIIGKCVIIPDCMLRKGYELAYNKEKVFLDDITVEGLEKTLNRKILVCDYTGEDLIKIINEHCEEE</sequence>
<feature type="domain" description="Elp3/MiaA/NifB-like radical SAM core" evidence="1">
    <location>
        <begin position="77"/>
        <end position="253"/>
    </location>
</feature>
<keyword evidence="3" id="KW-1185">Reference proteome</keyword>
<dbReference type="SUPFAM" id="SSF102114">
    <property type="entry name" value="Radical SAM enzymes"/>
    <property type="match status" value="1"/>
</dbReference>
<dbReference type="RefSeq" id="WP_066619914.1">
    <property type="nucleotide sequence ID" value="NZ_FQXL01000019.1"/>
</dbReference>
<dbReference type="Pfam" id="PF17820">
    <property type="entry name" value="PDZ_6"/>
    <property type="match status" value="1"/>
</dbReference>
<dbReference type="Gene3D" id="3.20.20.70">
    <property type="entry name" value="Aldolase class I"/>
    <property type="match status" value="1"/>
</dbReference>
<dbReference type="Gene3D" id="2.30.42.10">
    <property type="match status" value="1"/>
</dbReference>
<dbReference type="STRING" id="1121326.CLMAG_14710"/>